<dbReference type="Proteomes" id="UP000594468">
    <property type="component" value="Chromosome"/>
</dbReference>
<dbReference type="InterPro" id="IPR017853">
    <property type="entry name" value="GH"/>
</dbReference>
<organism evidence="6 7">
    <name type="scientific">Phototrophicus methaneseepsis</name>
    <dbReference type="NCBI Taxonomy" id="2710758"/>
    <lineage>
        <taxon>Bacteria</taxon>
        <taxon>Bacillati</taxon>
        <taxon>Chloroflexota</taxon>
        <taxon>Candidatus Thermofontia</taxon>
        <taxon>Phototrophicales</taxon>
        <taxon>Phototrophicaceae</taxon>
        <taxon>Phototrophicus</taxon>
    </lineage>
</organism>
<dbReference type="SUPFAM" id="SSF51011">
    <property type="entry name" value="Glycosyl hydrolase domain"/>
    <property type="match status" value="1"/>
</dbReference>
<dbReference type="KEGG" id="pmet:G4Y79_02795"/>
<dbReference type="Gene3D" id="2.60.40.1180">
    <property type="entry name" value="Golgi alpha-mannosidase II"/>
    <property type="match status" value="2"/>
</dbReference>
<keyword evidence="7" id="KW-1185">Reference proteome</keyword>
<reference evidence="6 7" key="1">
    <citation type="submission" date="2020-02" db="EMBL/GenBank/DDBJ databases">
        <authorList>
            <person name="Zheng R.K."/>
            <person name="Sun C.M."/>
        </authorList>
    </citation>
    <scope>NUCLEOTIDE SEQUENCE [LARGE SCALE GENOMIC DNA]</scope>
    <source>
        <strain evidence="7">rifampicinis</strain>
    </source>
</reference>
<evidence type="ECO:0000259" key="3">
    <source>
        <dbReference type="Pfam" id="PF01055"/>
    </source>
</evidence>
<dbReference type="InterPro" id="IPR033403">
    <property type="entry name" value="DUF5110"/>
</dbReference>
<feature type="domain" description="Glycoside hydrolase family 31 TIM barrel" evidence="3">
    <location>
        <begin position="192"/>
        <end position="496"/>
    </location>
</feature>
<dbReference type="PANTHER" id="PTHR43863">
    <property type="entry name" value="HYDROLASE, PUTATIVE (AFU_ORTHOLOGUE AFUA_1G03140)-RELATED"/>
    <property type="match status" value="1"/>
</dbReference>
<dbReference type="InterPro" id="IPR000322">
    <property type="entry name" value="Glyco_hydro_31_TIM"/>
</dbReference>
<evidence type="ECO:0000259" key="5">
    <source>
        <dbReference type="Pfam" id="PF21365"/>
    </source>
</evidence>
<dbReference type="Gene3D" id="3.20.20.80">
    <property type="entry name" value="Glycosidases"/>
    <property type="match status" value="1"/>
</dbReference>
<dbReference type="InterPro" id="IPR048395">
    <property type="entry name" value="Glyco_hydro_31_C"/>
</dbReference>
<evidence type="ECO:0000313" key="7">
    <source>
        <dbReference type="Proteomes" id="UP000594468"/>
    </source>
</evidence>
<dbReference type="PANTHER" id="PTHR43863:SF2">
    <property type="entry name" value="MALTASE-GLUCOAMYLASE"/>
    <property type="match status" value="1"/>
</dbReference>
<keyword evidence="2" id="KW-0378">Hydrolase</keyword>
<dbReference type="InterPro" id="IPR051816">
    <property type="entry name" value="Glycosyl_Hydrolase_31"/>
</dbReference>
<dbReference type="InterPro" id="IPR013780">
    <property type="entry name" value="Glyco_hydro_b"/>
</dbReference>
<evidence type="ECO:0000256" key="2">
    <source>
        <dbReference type="RuleBase" id="RU361185"/>
    </source>
</evidence>
<dbReference type="RefSeq" id="WP_195171390.1">
    <property type="nucleotide sequence ID" value="NZ_CP062983.1"/>
</dbReference>
<dbReference type="CDD" id="cd00945">
    <property type="entry name" value="Aldolase_Class_I"/>
    <property type="match status" value="1"/>
</dbReference>
<dbReference type="EMBL" id="CP062983">
    <property type="protein sequence ID" value="QPC83323.1"/>
    <property type="molecule type" value="Genomic_DNA"/>
</dbReference>
<keyword evidence="2" id="KW-0326">Glycosidase</keyword>
<gene>
    <name evidence="6" type="ORF">G4Y79_02795</name>
</gene>
<feature type="domain" description="DUF5110" evidence="4">
    <location>
        <begin position="611"/>
        <end position="682"/>
    </location>
</feature>
<proteinExistence type="inferred from homology"/>
<name>A0A7S8IFV3_9CHLR</name>
<dbReference type="Pfam" id="PF01055">
    <property type="entry name" value="Glyco_hydro_31_2nd"/>
    <property type="match status" value="1"/>
</dbReference>
<dbReference type="Pfam" id="PF17137">
    <property type="entry name" value="DUF5110"/>
    <property type="match status" value="1"/>
</dbReference>
<sequence length="895" mass="103007">MVPQQFRLDVQPIASSNAIVRLGHARFTVLTERLVRLEYDPNDQFEDRATQTMWYRQQPVPDFAVHGEDGWVIIETAALVLRYQEGEPFTRHSLSIQVKATDVEWHPGDIDDENLKGTMRTLDMVNGYTPLSEGLISRSGWYLLDDSETFVFNDQSWLEARNSESMDWYFFAYGHDYKAALADYCTVSGSMPLIPRWILGNWWSRYWAYSETELKALLNDFQAHEIPLAVCIIDMDWHVTETGNNSTGWTGYTWNEDLFPDPKRMIDFIHEKGLRTALNLHPAEGIHPHEIQYEQMAQIMGIDPASKKPVEFDITDPAFADAYFEVLHHPYEDMGVDFWWLDWQQGLTCKIENLDPLWFINHLHFQDLGRDTTRRPFIFSRWGNEGHQRYPIGFSGDSYITWDTLSFQSYMTPTASNVAYGWWSHDIGGHTSGEGDTELFTRWVQFGVFSPIMRIHSTKGYFYDVRPWVFDDAEVRNVLRDTMQLRHALIPYLYTMAWRAYQDSLPLMLPMYYEYPEAEEAYHCPQQYLFGSELIAAPFVDPADPDTGLARQVVWLPEGDWYNVFTGETYQGNRWHAIYGKLKDIPLFAKAGAILPMGPMSGWGGIENPDELHLHVFAGADHSFTLYEDDGESREYLQDHACLTTISQQWGGDQLTVTVDPAEGDTSLIPQERTVVLHLHGVSPMAQITATVDGSTLETASFYDSDTEILTIEGLQLTPNARLSVSLQTSEASLRVHRDRKLEKLTRMLRAFRLNTGVRNKMAEHFEEILADPDAIAPYLVMMQPAHIRALCELLYDAGVQFIKDTHDPVLLILWNNNQDKAITYRYGDAYLHFGFVQSAHQHQDVVPCSKIIVPEVQSWKHGALGEHVQHTQWQVDVAYHDITTVTESHRERTP</sequence>
<feature type="domain" description="Glycosyl hydrolase family 31 C-terminal" evidence="5">
    <location>
        <begin position="505"/>
        <end position="595"/>
    </location>
</feature>
<dbReference type="Pfam" id="PF21365">
    <property type="entry name" value="Glyco_hydro_31_3rd"/>
    <property type="match status" value="1"/>
</dbReference>
<dbReference type="GO" id="GO:0004553">
    <property type="term" value="F:hydrolase activity, hydrolyzing O-glycosyl compounds"/>
    <property type="evidence" value="ECO:0007669"/>
    <property type="project" value="InterPro"/>
</dbReference>
<accession>A0A7S8IFV3</accession>
<evidence type="ECO:0000259" key="4">
    <source>
        <dbReference type="Pfam" id="PF17137"/>
    </source>
</evidence>
<dbReference type="AlphaFoldDB" id="A0A7S8IFV3"/>
<comment type="similarity">
    <text evidence="1 2">Belongs to the glycosyl hydrolase 31 family.</text>
</comment>
<dbReference type="CDD" id="cd06595">
    <property type="entry name" value="GH31_u1"/>
    <property type="match status" value="1"/>
</dbReference>
<evidence type="ECO:0000256" key="1">
    <source>
        <dbReference type="ARBA" id="ARBA00007806"/>
    </source>
</evidence>
<evidence type="ECO:0000313" key="6">
    <source>
        <dbReference type="EMBL" id="QPC83323.1"/>
    </source>
</evidence>
<protein>
    <submittedName>
        <fullName evidence="6">DUF5110 domain-containing protein</fullName>
    </submittedName>
</protein>
<dbReference type="SUPFAM" id="SSF51445">
    <property type="entry name" value="(Trans)glycosidases"/>
    <property type="match status" value="1"/>
</dbReference>
<dbReference type="GO" id="GO:0005975">
    <property type="term" value="P:carbohydrate metabolic process"/>
    <property type="evidence" value="ECO:0007669"/>
    <property type="project" value="InterPro"/>
</dbReference>